<dbReference type="OrthoDB" id="2353288at2"/>
<dbReference type="InterPro" id="IPR014938">
    <property type="entry name" value="YfhH-like"/>
</dbReference>
<evidence type="ECO:0000313" key="1">
    <source>
        <dbReference type="EMBL" id="SDY33787.1"/>
    </source>
</evidence>
<keyword evidence="2" id="KW-1185">Reference proteome</keyword>
<dbReference type="InterPro" id="IPR036289">
    <property type="entry name" value="YfhH"/>
</dbReference>
<gene>
    <name evidence="1" type="ORF">SAMN05421736_101994</name>
</gene>
<proteinExistence type="predicted"/>
<dbReference type="STRING" id="1503961.SAMN05421736_101994"/>
<sequence length="117" mass="13353">MDKRYSQMTHEQLGDEIARLKVKAQKAEQMGMVNEFAVHERKITMAQAYMMDPASFRPGEVYSIRDSEKDLFAITYLNGVFAWGHRSGNSTEEALPISLLGKRLKQSDRTVENPAEE</sequence>
<name>A0A1H3J1V1_9BACI</name>
<dbReference type="SUPFAM" id="SSF101697">
    <property type="entry name" value="Hypothetical protein YfhH"/>
    <property type="match status" value="1"/>
</dbReference>
<dbReference type="Gene3D" id="2.30.30.340">
    <property type="entry name" value="Hypothetical protein YfhH like domains"/>
    <property type="match status" value="1"/>
</dbReference>
<evidence type="ECO:0000313" key="2">
    <source>
        <dbReference type="Proteomes" id="UP000198935"/>
    </source>
</evidence>
<reference evidence="2" key="1">
    <citation type="submission" date="2016-10" db="EMBL/GenBank/DDBJ databases">
        <authorList>
            <person name="Varghese N."/>
            <person name="Submissions S."/>
        </authorList>
    </citation>
    <scope>NUCLEOTIDE SEQUENCE [LARGE SCALE GENOMIC DNA]</scope>
    <source>
        <strain evidence="2">SP</strain>
    </source>
</reference>
<dbReference type="Gene3D" id="1.10.287.880">
    <property type="entry name" value="Hypothetical protein YfhH domain"/>
    <property type="match status" value="1"/>
</dbReference>
<dbReference type="Pfam" id="PF08838">
    <property type="entry name" value="DUF1811"/>
    <property type="match status" value="1"/>
</dbReference>
<accession>A0A1H3J1V1</accession>
<protein>
    <recommendedName>
        <fullName evidence="3">DUF1811 family protein</fullName>
    </recommendedName>
</protein>
<dbReference type="EMBL" id="FNPI01000001">
    <property type="protein sequence ID" value="SDY33787.1"/>
    <property type="molecule type" value="Genomic_DNA"/>
</dbReference>
<organism evidence="1 2">
    <name type="scientific">Evansella caseinilytica</name>
    <dbReference type="NCBI Taxonomy" id="1503961"/>
    <lineage>
        <taxon>Bacteria</taxon>
        <taxon>Bacillati</taxon>
        <taxon>Bacillota</taxon>
        <taxon>Bacilli</taxon>
        <taxon>Bacillales</taxon>
        <taxon>Bacillaceae</taxon>
        <taxon>Evansella</taxon>
    </lineage>
</organism>
<dbReference type="AlphaFoldDB" id="A0A1H3J1V1"/>
<dbReference type="Proteomes" id="UP000198935">
    <property type="component" value="Unassembled WGS sequence"/>
</dbReference>
<evidence type="ECO:0008006" key="3">
    <source>
        <dbReference type="Google" id="ProtNLM"/>
    </source>
</evidence>